<comment type="cofactor">
    <cofactor evidence="1 9">
        <name>Zn(2+)</name>
        <dbReference type="ChEBI" id="CHEBI:29105"/>
    </cofactor>
</comment>
<dbReference type="GO" id="GO:0004022">
    <property type="term" value="F:alcohol dehydrogenase (NAD+) activity"/>
    <property type="evidence" value="ECO:0007669"/>
    <property type="project" value="UniProtKB-EC"/>
</dbReference>
<keyword evidence="6" id="KW-0560">Oxidoreductase</keyword>
<comment type="catalytic activity">
    <reaction evidence="8">
        <text>a primary alcohol + NAD(+) = an aldehyde + NADH + H(+)</text>
        <dbReference type="Rhea" id="RHEA:10736"/>
        <dbReference type="ChEBI" id="CHEBI:15378"/>
        <dbReference type="ChEBI" id="CHEBI:15734"/>
        <dbReference type="ChEBI" id="CHEBI:17478"/>
        <dbReference type="ChEBI" id="CHEBI:57540"/>
        <dbReference type="ChEBI" id="CHEBI:57945"/>
        <dbReference type="EC" id="1.1.1.1"/>
    </reaction>
</comment>
<feature type="domain" description="Enoyl reductase (ER)" evidence="10">
    <location>
        <begin position="10"/>
        <end position="333"/>
    </location>
</feature>
<gene>
    <name evidence="11" type="ORF">Z051_19855</name>
</gene>
<dbReference type="Gene3D" id="3.90.180.10">
    <property type="entry name" value="Medium-chain alcohol dehydrogenases, catalytic domain"/>
    <property type="match status" value="1"/>
</dbReference>
<proteinExistence type="inferred from homology"/>
<dbReference type="SUPFAM" id="SSF50129">
    <property type="entry name" value="GroES-like"/>
    <property type="match status" value="1"/>
</dbReference>
<comment type="caution">
    <text evidence="11">The sequence shown here is derived from an EMBL/GenBank/DDBJ whole genome shotgun (WGS) entry which is preliminary data.</text>
</comment>
<dbReference type="PATRIC" id="fig|1441923.3.peg.4338"/>
<dbReference type="SMART" id="SM00829">
    <property type="entry name" value="PKS_ER"/>
    <property type="match status" value="1"/>
</dbReference>
<evidence type="ECO:0000259" key="10">
    <source>
        <dbReference type="SMART" id="SM00829"/>
    </source>
</evidence>
<comment type="similarity">
    <text evidence="2 9">Belongs to the zinc-containing alcohol dehydrogenase family.</text>
</comment>
<sequence length="336" mass="34788">MYAVVMTDNGAPEVLRYQSLTDPTPTPTQVVVRVRACGVCGHDVADRAGLTRVRGGVVLGHEIAGEIVATGSAVRGFGVGDRVASKQHHTCLDCVACTSGDELGCDQATFVYGGYAEYVALEQDTLIAIPDGVDMQQAAVTACAVGSCLQALDDVARVREGETVIVTGAGGGLGLHAMQIARHLGARVVAVTSSSAKSDLLLTHGADDVVVAAAGITEQVLDLTNGVGADVVLDNVGLAGMFEECFKALRRRGRYVLTGQLKREKIALYPAFVFFNEAVITGSASTTTSSFRRSLDLVASGAVAPVTRSFALDEAAAAHGAIDRSEIIGRAVLVPS</sequence>
<dbReference type="SUPFAM" id="SSF51735">
    <property type="entry name" value="NAD(P)-binding Rossmann-fold domains"/>
    <property type="match status" value="1"/>
</dbReference>
<evidence type="ECO:0000313" key="11">
    <source>
        <dbReference type="EMBL" id="KOS54489.1"/>
    </source>
</evidence>
<dbReference type="Pfam" id="PF08240">
    <property type="entry name" value="ADH_N"/>
    <property type="match status" value="1"/>
</dbReference>
<dbReference type="EC" id="1.1.1.1" evidence="3"/>
<evidence type="ECO:0000256" key="5">
    <source>
        <dbReference type="ARBA" id="ARBA00022833"/>
    </source>
</evidence>
<accession>A0A0M8PLA2</accession>
<dbReference type="InterPro" id="IPR036291">
    <property type="entry name" value="NAD(P)-bd_dom_sf"/>
</dbReference>
<dbReference type="AlphaFoldDB" id="A0A0M8PLA2"/>
<organism evidence="11 12">
    <name type="scientific">Rhodococcus rhodochrous KG-21</name>
    <dbReference type="NCBI Taxonomy" id="1441923"/>
    <lineage>
        <taxon>Bacteria</taxon>
        <taxon>Bacillati</taxon>
        <taxon>Actinomycetota</taxon>
        <taxon>Actinomycetes</taxon>
        <taxon>Mycobacteriales</taxon>
        <taxon>Nocardiaceae</taxon>
        <taxon>Rhodococcus</taxon>
    </lineage>
</organism>
<evidence type="ECO:0000256" key="9">
    <source>
        <dbReference type="RuleBase" id="RU361277"/>
    </source>
</evidence>
<dbReference type="GO" id="GO:0005737">
    <property type="term" value="C:cytoplasm"/>
    <property type="evidence" value="ECO:0007669"/>
    <property type="project" value="TreeGrafter"/>
</dbReference>
<keyword evidence="4 9" id="KW-0479">Metal-binding</keyword>
<evidence type="ECO:0000256" key="2">
    <source>
        <dbReference type="ARBA" id="ARBA00008072"/>
    </source>
</evidence>
<dbReference type="Proteomes" id="UP000037712">
    <property type="component" value="Unassembled WGS sequence"/>
</dbReference>
<dbReference type="EMBL" id="AZYO01000066">
    <property type="protein sequence ID" value="KOS54489.1"/>
    <property type="molecule type" value="Genomic_DNA"/>
</dbReference>
<dbReference type="PROSITE" id="PS00059">
    <property type="entry name" value="ADH_ZINC"/>
    <property type="match status" value="1"/>
</dbReference>
<keyword evidence="5 9" id="KW-0862">Zinc</keyword>
<evidence type="ECO:0000256" key="3">
    <source>
        <dbReference type="ARBA" id="ARBA00013190"/>
    </source>
</evidence>
<evidence type="ECO:0000313" key="12">
    <source>
        <dbReference type="Proteomes" id="UP000037712"/>
    </source>
</evidence>
<name>A0A0M8PLA2_RHORH</name>
<evidence type="ECO:0000256" key="8">
    <source>
        <dbReference type="ARBA" id="ARBA00049243"/>
    </source>
</evidence>
<dbReference type="Pfam" id="PF00107">
    <property type="entry name" value="ADH_zinc_N"/>
    <property type="match status" value="1"/>
</dbReference>
<dbReference type="InterPro" id="IPR013154">
    <property type="entry name" value="ADH-like_N"/>
</dbReference>
<dbReference type="InterPro" id="IPR020843">
    <property type="entry name" value="ER"/>
</dbReference>
<evidence type="ECO:0000256" key="7">
    <source>
        <dbReference type="ARBA" id="ARBA00049164"/>
    </source>
</evidence>
<dbReference type="InterPro" id="IPR002328">
    <property type="entry name" value="ADH_Zn_CS"/>
</dbReference>
<reference evidence="12" key="2">
    <citation type="submission" date="2015-01" db="EMBL/GenBank/DDBJ databases">
        <title>Draft genome sequence of potential hydrocarbon metabolising strain of Rhodococcus rhodochrous.</title>
        <authorList>
            <person name="Aggarwal R.K."/>
            <person name="Dawar C."/>
        </authorList>
    </citation>
    <scope>NUCLEOTIDE SEQUENCE [LARGE SCALE GENOMIC DNA]</scope>
    <source>
        <strain evidence="12">KG-21</strain>
    </source>
</reference>
<evidence type="ECO:0000256" key="6">
    <source>
        <dbReference type="ARBA" id="ARBA00023002"/>
    </source>
</evidence>
<comment type="catalytic activity">
    <reaction evidence="7">
        <text>a secondary alcohol + NAD(+) = a ketone + NADH + H(+)</text>
        <dbReference type="Rhea" id="RHEA:10740"/>
        <dbReference type="ChEBI" id="CHEBI:15378"/>
        <dbReference type="ChEBI" id="CHEBI:17087"/>
        <dbReference type="ChEBI" id="CHEBI:35681"/>
        <dbReference type="ChEBI" id="CHEBI:57540"/>
        <dbReference type="ChEBI" id="CHEBI:57945"/>
        <dbReference type="EC" id="1.1.1.1"/>
    </reaction>
</comment>
<evidence type="ECO:0000256" key="1">
    <source>
        <dbReference type="ARBA" id="ARBA00001947"/>
    </source>
</evidence>
<dbReference type="GO" id="GO:0008270">
    <property type="term" value="F:zinc ion binding"/>
    <property type="evidence" value="ECO:0007669"/>
    <property type="project" value="InterPro"/>
</dbReference>
<dbReference type="PANTHER" id="PTHR42940">
    <property type="entry name" value="ALCOHOL DEHYDROGENASE 1-RELATED"/>
    <property type="match status" value="1"/>
</dbReference>
<dbReference type="InterPro" id="IPR013149">
    <property type="entry name" value="ADH-like_C"/>
</dbReference>
<evidence type="ECO:0000256" key="4">
    <source>
        <dbReference type="ARBA" id="ARBA00022723"/>
    </source>
</evidence>
<reference evidence="11 12" key="1">
    <citation type="journal article" date="2015" name="Genome Announc.">
        <title>Draft Genome Sequence of Rhodococcus rhodochrous Strain KG-21, a Soil Isolate from Oil Fields of Krishna-Godavari Basin, India.</title>
        <authorList>
            <person name="Dawar C."/>
            <person name="Aggarwal R.K."/>
        </authorList>
    </citation>
    <scope>NUCLEOTIDE SEQUENCE [LARGE SCALE GENOMIC DNA]</scope>
    <source>
        <strain evidence="11 12">KG-21</strain>
    </source>
</reference>
<protein>
    <recommendedName>
        <fullName evidence="3">alcohol dehydrogenase</fullName>
        <ecNumber evidence="3">1.1.1.1</ecNumber>
    </recommendedName>
</protein>
<dbReference type="PANTHER" id="PTHR42940:SF8">
    <property type="entry name" value="VACUOLAR PROTEIN SORTING-ASSOCIATED PROTEIN 11"/>
    <property type="match status" value="1"/>
</dbReference>
<dbReference type="InterPro" id="IPR011032">
    <property type="entry name" value="GroES-like_sf"/>
</dbReference>